<dbReference type="SUPFAM" id="SSF53323">
    <property type="entry name" value="Pyruvate-ferredoxin oxidoreductase, PFOR, domain III"/>
    <property type="match status" value="1"/>
</dbReference>
<evidence type="ECO:0000259" key="2">
    <source>
        <dbReference type="Pfam" id="PF01558"/>
    </source>
</evidence>
<dbReference type="GO" id="GO:0006979">
    <property type="term" value="P:response to oxidative stress"/>
    <property type="evidence" value="ECO:0007669"/>
    <property type="project" value="TreeGrafter"/>
</dbReference>
<feature type="domain" description="Pyruvate/ketoisovalerate oxidoreductase catalytic" evidence="2">
    <location>
        <begin position="12"/>
        <end position="167"/>
    </location>
</feature>
<dbReference type="NCBIfam" id="TIGR03710">
    <property type="entry name" value="OAFO_sf"/>
    <property type="match status" value="1"/>
</dbReference>
<dbReference type="InterPro" id="IPR002869">
    <property type="entry name" value="Pyrv_flavodox_OxRed_cen"/>
</dbReference>
<dbReference type="GO" id="GO:0016903">
    <property type="term" value="F:oxidoreductase activity, acting on the aldehyde or oxo group of donors"/>
    <property type="evidence" value="ECO:0007669"/>
    <property type="project" value="InterPro"/>
</dbReference>
<dbReference type="InterPro" id="IPR050722">
    <property type="entry name" value="Pyruvate:ferred/Flavod_OxRd"/>
</dbReference>
<dbReference type="CDD" id="cd07034">
    <property type="entry name" value="TPP_PYR_PFOR_IOR-alpha_like"/>
    <property type="match status" value="1"/>
</dbReference>
<dbReference type="InterPro" id="IPR019752">
    <property type="entry name" value="Pyrv/ketoisovalerate_OxRed_cat"/>
</dbReference>
<gene>
    <name evidence="4" type="primary">korA_2</name>
    <name evidence="4" type="ORF">BWY41_01060</name>
</gene>
<protein>
    <submittedName>
        <fullName evidence="4">2-oxoglutarate oxidoreductase subunit KorA</fullName>
        <ecNumber evidence="4">1.2.-.-</ecNumber>
    </submittedName>
</protein>
<dbReference type="PANTHER" id="PTHR32154:SF20">
    <property type="entry name" value="2-OXOGLUTARATE OXIDOREDUCTASE SUBUNIT KORA"/>
    <property type="match status" value="1"/>
</dbReference>
<evidence type="ECO:0000313" key="4">
    <source>
        <dbReference type="EMBL" id="OQA58529.1"/>
    </source>
</evidence>
<evidence type="ECO:0000259" key="3">
    <source>
        <dbReference type="Pfam" id="PF01855"/>
    </source>
</evidence>
<dbReference type="FunFam" id="3.40.50.970:FF:000022">
    <property type="entry name" value="2-oxoglutarate ferredoxin oxidoreductase alpha subunit"/>
    <property type="match status" value="1"/>
</dbReference>
<dbReference type="Pfam" id="PF01558">
    <property type="entry name" value="POR"/>
    <property type="match status" value="1"/>
</dbReference>
<dbReference type="Gene3D" id="3.40.50.970">
    <property type="match status" value="1"/>
</dbReference>
<name>A0A1V5SVI1_9BACT</name>
<dbReference type="Pfam" id="PF01855">
    <property type="entry name" value="POR_N"/>
    <property type="match status" value="1"/>
</dbReference>
<dbReference type="InterPro" id="IPR022367">
    <property type="entry name" value="2-oxoacid/accept_OxRdtase_asu"/>
</dbReference>
<proteinExistence type="predicted"/>
<accession>A0A1V5SVI1</accession>
<dbReference type="Gene3D" id="3.40.920.10">
    <property type="entry name" value="Pyruvate-ferredoxin oxidoreductase, PFOR, domain III"/>
    <property type="match status" value="1"/>
</dbReference>
<dbReference type="InterPro" id="IPR029061">
    <property type="entry name" value="THDP-binding"/>
</dbReference>
<feature type="domain" description="Pyruvate flavodoxin/ferredoxin oxidoreductase pyrimidine binding" evidence="3">
    <location>
        <begin position="205"/>
        <end position="429"/>
    </location>
</feature>
<keyword evidence="1 4" id="KW-0560">Oxidoreductase</keyword>
<organism evidence="4">
    <name type="scientific">Candidatus Atribacter allofermentans</name>
    <dbReference type="NCBI Taxonomy" id="1852833"/>
    <lineage>
        <taxon>Bacteria</taxon>
        <taxon>Pseudomonadati</taxon>
        <taxon>Atribacterota</taxon>
        <taxon>Atribacteria</taxon>
        <taxon>Atribacterales</taxon>
        <taxon>Atribacteraceae</taxon>
        <taxon>Atribacter</taxon>
    </lineage>
</organism>
<comment type="caution">
    <text evidence="4">The sequence shown here is derived from an EMBL/GenBank/DDBJ whole genome shotgun (WGS) entry which is preliminary data.</text>
</comment>
<evidence type="ECO:0000256" key="1">
    <source>
        <dbReference type="ARBA" id="ARBA00023002"/>
    </source>
</evidence>
<dbReference type="AlphaFoldDB" id="A0A1V5SVI1"/>
<dbReference type="EC" id="1.2.-.-" evidence="4"/>
<dbReference type="SUPFAM" id="SSF52518">
    <property type="entry name" value="Thiamin diphosphate-binding fold (THDP-binding)"/>
    <property type="match status" value="1"/>
</dbReference>
<dbReference type="PANTHER" id="PTHR32154">
    <property type="entry name" value="PYRUVATE-FLAVODOXIN OXIDOREDUCTASE-RELATED"/>
    <property type="match status" value="1"/>
</dbReference>
<reference evidence="4" key="1">
    <citation type="submission" date="2017-02" db="EMBL/GenBank/DDBJ databases">
        <title>Delving into the versatile metabolic prowess of the omnipresent phylum Bacteroidetes.</title>
        <authorList>
            <person name="Nobu M.K."/>
            <person name="Mei R."/>
            <person name="Narihiro T."/>
            <person name="Kuroda K."/>
            <person name="Liu W.-T."/>
        </authorList>
    </citation>
    <scope>NUCLEOTIDE SEQUENCE</scope>
    <source>
        <strain evidence="4">ADurb.Bin276</strain>
    </source>
</reference>
<sequence>MPDIIITIGGEAGQGVQTIGEVLSRILIRSGFYVFSIQDYHSRIRGGHNSVQIRFSDQPIQAIGTDLDLLVCLNSETQEIHQPALKSDGIMIGMIKKSPSTSSAISINFNEMAEELGNRIFANIIAVGALIEILGIDDKIAELYLEEIFQKKGNDVVRLNKEALALGQKEIKRQQIPRQFLDKKNGNPNQGNLLLIGGNEALGLGAILAGCTFYSAYPMTPSTGVMNFISSRSKKYGIIVEQAEDEIAAINMAIGASYAGAKAMTATSGGGFCLMAEGLGLAAMTETPIVVLDGMRPGPSTGLPTRTSQGDLEFVLSASHDEFPRFVFAPRDPQDAIDTMIRAFNLSDRFQVPVIILSDQYLADSSWTFSQMKMNEQPQKIQTVIGDHSYQRYALTDSGISPRALPGMSEALVVADSDEHDEIGHLTEDLNQILARHR</sequence>
<dbReference type="Proteomes" id="UP000485569">
    <property type="component" value="Unassembled WGS sequence"/>
</dbReference>
<dbReference type="InterPro" id="IPR002880">
    <property type="entry name" value="Pyrv_Fd/Flavodoxin_OxRdtase_N"/>
</dbReference>
<dbReference type="EMBL" id="MWBQ01000071">
    <property type="protein sequence ID" value="OQA58529.1"/>
    <property type="molecule type" value="Genomic_DNA"/>
</dbReference>